<dbReference type="Proteomes" id="UP001595462">
    <property type="component" value="Unassembled WGS sequence"/>
</dbReference>
<dbReference type="PROSITE" id="PS50893">
    <property type="entry name" value="ABC_TRANSPORTER_2"/>
    <property type="match status" value="1"/>
</dbReference>
<evidence type="ECO:0000256" key="4">
    <source>
        <dbReference type="ARBA" id="ARBA00022840"/>
    </source>
</evidence>
<keyword evidence="3" id="KW-0547">Nucleotide-binding</keyword>
<accession>A0ABV7ESZ1</accession>
<name>A0ABV7ESZ1_9GAMM</name>
<dbReference type="Pfam" id="PF00664">
    <property type="entry name" value="ABC_membrane"/>
    <property type="match status" value="1"/>
</dbReference>
<evidence type="ECO:0000259" key="8">
    <source>
        <dbReference type="PROSITE" id="PS50893"/>
    </source>
</evidence>
<evidence type="ECO:0000256" key="2">
    <source>
        <dbReference type="ARBA" id="ARBA00022692"/>
    </source>
</evidence>
<dbReference type="SUPFAM" id="SSF90123">
    <property type="entry name" value="ABC transporter transmembrane region"/>
    <property type="match status" value="1"/>
</dbReference>
<keyword evidence="4 10" id="KW-0067">ATP-binding</keyword>
<dbReference type="InterPro" id="IPR039421">
    <property type="entry name" value="Type_1_exporter"/>
</dbReference>
<protein>
    <submittedName>
        <fullName evidence="10">ABCB family ABC transporter ATP-binding protein/permease</fullName>
    </submittedName>
</protein>
<proteinExistence type="predicted"/>
<dbReference type="GO" id="GO:0005524">
    <property type="term" value="F:ATP binding"/>
    <property type="evidence" value="ECO:0007669"/>
    <property type="project" value="UniProtKB-KW"/>
</dbReference>
<evidence type="ECO:0000256" key="5">
    <source>
        <dbReference type="ARBA" id="ARBA00022989"/>
    </source>
</evidence>
<evidence type="ECO:0000313" key="11">
    <source>
        <dbReference type="Proteomes" id="UP001595462"/>
    </source>
</evidence>
<evidence type="ECO:0000256" key="1">
    <source>
        <dbReference type="ARBA" id="ARBA00004651"/>
    </source>
</evidence>
<feature type="transmembrane region" description="Helical" evidence="7">
    <location>
        <begin position="258"/>
        <end position="280"/>
    </location>
</feature>
<dbReference type="InterPro" id="IPR027417">
    <property type="entry name" value="P-loop_NTPase"/>
</dbReference>
<feature type="transmembrane region" description="Helical" evidence="7">
    <location>
        <begin position="173"/>
        <end position="193"/>
    </location>
</feature>
<feature type="transmembrane region" description="Helical" evidence="7">
    <location>
        <begin position="68"/>
        <end position="88"/>
    </location>
</feature>
<dbReference type="Gene3D" id="1.20.1560.10">
    <property type="entry name" value="ABC transporter type 1, transmembrane domain"/>
    <property type="match status" value="1"/>
</dbReference>
<dbReference type="Pfam" id="PF00005">
    <property type="entry name" value="ABC_tran"/>
    <property type="match status" value="1"/>
</dbReference>
<dbReference type="InterPro" id="IPR003439">
    <property type="entry name" value="ABC_transporter-like_ATP-bd"/>
</dbReference>
<dbReference type="SMART" id="SM00382">
    <property type="entry name" value="AAA"/>
    <property type="match status" value="1"/>
</dbReference>
<feature type="transmembrane region" description="Helical" evidence="7">
    <location>
        <begin position="292"/>
        <end position="313"/>
    </location>
</feature>
<keyword evidence="2 7" id="KW-0812">Transmembrane</keyword>
<dbReference type="InterPro" id="IPR017871">
    <property type="entry name" value="ABC_transporter-like_CS"/>
</dbReference>
<comment type="caution">
    <text evidence="10">The sequence shown here is derived from an EMBL/GenBank/DDBJ whole genome shotgun (WGS) entry which is preliminary data.</text>
</comment>
<evidence type="ECO:0000256" key="3">
    <source>
        <dbReference type="ARBA" id="ARBA00022741"/>
    </source>
</evidence>
<evidence type="ECO:0000256" key="7">
    <source>
        <dbReference type="SAM" id="Phobius"/>
    </source>
</evidence>
<dbReference type="PROSITE" id="PS00211">
    <property type="entry name" value="ABC_TRANSPORTER_1"/>
    <property type="match status" value="1"/>
</dbReference>
<dbReference type="PANTHER" id="PTHR24221:SF632">
    <property type="entry name" value="ATP-DEPENDENT LIPID A-CORE FLIPPASE"/>
    <property type="match status" value="1"/>
</dbReference>
<comment type="subcellular location">
    <subcellularLocation>
        <location evidence="1">Cell membrane</location>
        <topology evidence="1">Multi-pass membrane protein</topology>
    </subcellularLocation>
</comment>
<feature type="domain" description="ABC transporter" evidence="8">
    <location>
        <begin position="352"/>
        <end position="586"/>
    </location>
</feature>
<dbReference type="RefSeq" id="WP_380691460.1">
    <property type="nucleotide sequence ID" value="NZ_JBHRSS010000009.1"/>
</dbReference>
<dbReference type="InterPro" id="IPR003593">
    <property type="entry name" value="AAA+_ATPase"/>
</dbReference>
<keyword evidence="11" id="KW-1185">Reference proteome</keyword>
<dbReference type="SUPFAM" id="SSF52540">
    <property type="entry name" value="P-loop containing nucleoside triphosphate hydrolases"/>
    <property type="match status" value="1"/>
</dbReference>
<keyword evidence="6 7" id="KW-0472">Membrane</keyword>
<dbReference type="EMBL" id="JBHRSS010000009">
    <property type="protein sequence ID" value="MFC3105903.1"/>
    <property type="molecule type" value="Genomic_DNA"/>
</dbReference>
<feature type="transmembrane region" description="Helical" evidence="7">
    <location>
        <begin position="32"/>
        <end position="53"/>
    </location>
</feature>
<evidence type="ECO:0000259" key="9">
    <source>
        <dbReference type="PROSITE" id="PS50929"/>
    </source>
</evidence>
<keyword evidence="5 7" id="KW-1133">Transmembrane helix</keyword>
<feature type="domain" description="ABC transmembrane type-1" evidence="9">
    <location>
        <begin position="34"/>
        <end position="318"/>
    </location>
</feature>
<sequence>MSRTSAEKDVTRDEWRHLATLWPYLWEHRLRVGISLALLIAAKGATVLLPVVLKHIVDTLDANETATVYLPVALLLAYGVLRLASVLFGQLRDLVFGRVTERAMRRIALNVFDHLHALDLDFHLSRRTGGLSRDIERGIGGISFMLRFMLFNIIPTFLEIALVAGILMFYYSVWFAVIVLVSVVVYVAATATLTEWRTRHVRESNRLDAQANTRAVDSLLNYETVKYFGNERYESERYDRELRGWETALRRSRRSLGLLNTIQALVIAIAITAMMMLASARVVSGAMTIGDLVLVNAYMLQLFIPLNFLGFVYRELKKSLADTARMFRLMDIEAAIDDAPDASALAGRRPQIRFDHVSFGYQPERRILTDVSFTIAPGRKLAVVGHSGAGKSTLARLLFRFYDVNAGHISIDGVDLRDLQLASLRDAIGVVPQDTVLFNDSIEYNIAYGAPGAQPEAIARAARLAHLDGMLAQLPHGLDTIVGERGLKLSGGEKQRIAIARAILKNPAILIFDEATSSLDSHAEQAISAALSELAADHTTLVIAHRLSTVVDADEILVMDEGHVVERGQHAQLLAADGRYAAMWRLQQREAQAPIETDVSPAGAAAAN</sequence>
<evidence type="ECO:0000256" key="6">
    <source>
        <dbReference type="ARBA" id="ARBA00023136"/>
    </source>
</evidence>
<dbReference type="PANTHER" id="PTHR24221">
    <property type="entry name" value="ATP-BINDING CASSETTE SUB-FAMILY B"/>
    <property type="match status" value="1"/>
</dbReference>
<feature type="transmembrane region" description="Helical" evidence="7">
    <location>
        <begin position="144"/>
        <end position="167"/>
    </location>
</feature>
<dbReference type="Gene3D" id="3.40.50.300">
    <property type="entry name" value="P-loop containing nucleotide triphosphate hydrolases"/>
    <property type="match status" value="1"/>
</dbReference>
<dbReference type="InterPro" id="IPR011527">
    <property type="entry name" value="ABC1_TM_dom"/>
</dbReference>
<evidence type="ECO:0000313" key="10">
    <source>
        <dbReference type="EMBL" id="MFC3105903.1"/>
    </source>
</evidence>
<organism evidence="10 11">
    <name type="scientific">Salinisphaera aquimarina</name>
    <dbReference type="NCBI Taxonomy" id="2094031"/>
    <lineage>
        <taxon>Bacteria</taxon>
        <taxon>Pseudomonadati</taxon>
        <taxon>Pseudomonadota</taxon>
        <taxon>Gammaproteobacteria</taxon>
        <taxon>Salinisphaerales</taxon>
        <taxon>Salinisphaeraceae</taxon>
        <taxon>Salinisphaera</taxon>
    </lineage>
</organism>
<gene>
    <name evidence="10" type="ORF">ACFOSU_18695</name>
</gene>
<dbReference type="CDD" id="cd18582">
    <property type="entry name" value="ABC_6TM_ATM1_ABCB7"/>
    <property type="match status" value="1"/>
</dbReference>
<dbReference type="InterPro" id="IPR036640">
    <property type="entry name" value="ABC1_TM_sf"/>
</dbReference>
<reference evidence="11" key="1">
    <citation type="journal article" date="2019" name="Int. J. Syst. Evol. Microbiol.">
        <title>The Global Catalogue of Microorganisms (GCM) 10K type strain sequencing project: providing services to taxonomists for standard genome sequencing and annotation.</title>
        <authorList>
            <consortium name="The Broad Institute Genomics Platform"/>
            <consortium name="The Broad Institute Genome Sequencing Center for Infectious Disease"/>
            <person name="Wu L."/>
            <person name="Ma J."/>
        </authorList>
    </citation>
    <scope>NUCLEOTIDE SEQUENCE [LARGE SCALE GENOMIC DNA]</scope>
    <source>
        <strain evidence="11">KCTC 52640</strain>
    </source>
</reference>
<dbReference type="PROSITE" id="PS50929">
    <property type="entry name" value="ABC_TM1F"/>
    <property type="match status" value="1"/>
</dbReference>